<feature type="region of interest" description="Disordered" evidence="1">
    <location>
        <begin position="47"/>
        <end position="73"/>
    </location>
</feature>
<evidence type="ECO:0000313" key="3">
    <source>
        <dbReference type="EMBL" id="TDD81991.1"/>
    </source>
</evidence>
<reference evidence="3 4" key="1">
    <citation type="submission" date="2019-03" db="EMBL/GenBank/DDBJ databases">
        <title>Draft genome sequences of novel Actinobacteria.</title>
        <authorList>
            <person name="Sahin N."/>
            <person name="Ay H."/>
            <person name="Saygin H."/>
        </authorList>
    </citation>
    <scope>NUCLEOTIDE SEQUENCE [LARGE SCALE GENOMIC DNA]</scope>
    <source>
        <strain evidence="3 4">H3C3</strain>
    </source>
</reference>
<name>A0A4R5B7R9_9ACTN</name>
<evidence type="ECO:0008006" key="5">
    <source>
        <dbReference type="Google" id="ProtNLM"/>
    </source>
</evidence>
<feature type="compositionally biased region" description="Low complexity" evidence="1">
    <location>
        <begin position="1"/>
        <end position="16"/>
    </location>
</feature>
<accession>A0A4R5B7R9</accession>
<organism evidence="3 4">
    <name type="scientific">Actinomadura rubrisoli</name>
    <dbReference type="NCBI Taxonomy" id="2530368"/>
    <lineage>
        <taxon>Bacteria</taxon>
        <taxon>Bacillati</taxon>
        <taxon>Actinomycetota</taxon>
        <taxon>Actinomycetes</taxon>
        <taxon>Streptosporangiales</taxon>
        <taxon>Thermomonosporaceae</taxon>
        <taxon>Actinomadura</taxon>
    </lineage>
</organism>
<dbReference type="InterPro" id="IPR008979">
    <property type="entry name" value="Galactose-bd-like_sf"/>
</dbReference>
<feature type="region of interest" description="Disordered" evidence="1">
    <location>
        <begin position="1"/>
        <end position="21"/>
    </location>
</feature>
<proteinExistence type="predicted"/>
<dbReference type="Proteomes" id="UP000294513">
    <property type="component" value="Unassembled WGS sequence"/>
</dbReference>
<keyword evidence="2" id="KW-0812">Transmembrane</keyword>
<evidence type="ECO:0000256" key="2">
    <source>
        <dbReference type="SAM" id="Phobius"/>
    </source>
</evidence>
<dbReference type="AlphaFoldDB" id="A0A4R5B7R9"/>
<protein>
    <recommendedName>
        <fullName evidence="5">Discoidin domain-containing protein</fullName>
    </recommendedName>
</protein>
<feature type="transmembrane region" description="Helical" evidence="2">
    <location>
        <begin position="25"/>
        <end position="45"/>
    </location>
</feature>
<comment type="caution">
    <text evidence="3">The sequence shown here is derived from an EMBL/GenBank/DDBJ whole genome shotgun (WGS) entry which is preliminary data.</text>
</comment>
<keyword evidence="2" id="KW-1133">Transmembrane helix</keyword>
<evidence type="ECO:0000313" key="4">
    <source>
        <dbReference type="Proteomes" id="UP000294513"/>
    </source>
</evidence>
<keyword evidence="2" id="KW-0472">Membrane</keyword>
<gene>
    <name evidence="3" type="ORF">E1298_23425</name>
</gene>
<keyword evidence="4" id="KW-1185">Reference proteome</keyword>
<evidence type="ECO:0000256" key="1">
    <source>
        <dbReference type="SAM" id="MobiDB-lite"/>
    </source>
</evidence>
<sequence length="220" mass="21907">MQPAPTAPSSTAPDAPSGRRPANRALLGVAAAALTVIVGLGAWALSGDDSKGKTGGTGGVVDPGKTSAPPKPAVTKLPIQRAAPAERPVGGHHDSAIGKNPGAVIDGKAATTWETQSYADTSFGNFSKGLGVLLDMGKPVKVSTVKVASPESGGALQVRVGNSQSPTELSLAGRGTASAGETTITAEGQATGRYVLVWFVKLPSSLKGKIGEIAVYGSAN</sequence>
<dbReference type="EMBL" id="SMKU01000130">
    <property type="protein sequence ID" value="TDD81991.1"/>
    <property type="molecule type" value="Genomic_DNA"/>
</dbReference>
<dbReference type="SUPFAM" id="SSF49785">
    <property type="entry name" value="Galactose-binding domain-like"/>
    <property type="match status" value="1"/>
</dbReference>
<dbReference type="Gene3D" id="2.60.120.260">
    <property type="entry name" value="Galactose-binding domain-like"/>
    <property type="match status" value="1"/>
</dbReference>